<organism evidence="2 3">
    <name type="scientific">Sphaerobolus stellatus (strain SS14)</name>
    <dbReference type="NCBI Taxonomy" id="990650"/>
    <lineage>
        <taxon>Eukaryota</taxon>
        <taxon>Fungi</taxon>
        <taxon>Dikarya</taxon>
        <taxon>Basidiomycota</taxon>
        <taxon>Agaricomycotina</taxon>
        <taxon>Agaricomycetes</taxon>
        <taxon>Phallomycetidae</taxon>
        <taxon>Geastrales</taxon>
        <taxon>Sphaerobolaceae</taxon>
        <taxon>Sphaerobolus</taxon>
    </lineage>
</organism>
<keyword evidence="1" id="KW-1133">Transmembrane helix</keyword>
<reference evidence="2 3" key="1">
    <citation type="submission" date="2014-06" db="EMBL/GenBank/DDBJ databases">
        <title>Evolutionary Origins and Diversification of the Mycorrhizal Mutualists.</title>
        <authorList>
            <consortium name="DOE Joint Genome Institute"/>
            <consortium name="Mycorrhizal Genomics Consortium"/>
            <person name="Kohler A."/>
            <person name="Kuo A."/>
            <person name="Nagy L.G."/>
            <person name="Floudas D."/>
            <person name="Copeland A."/>
            <person name="Barry K.W."/>
            <person name="Cichocki N."/>
            <person name="Veneault-Fourrey C."/>
            <person name="LaButti K."/>
            <person name="Lindquist E.A."/>
            <person name="Lipzen A."/>
            <person name="Lundell T."/>
            <person name="Morin E."/>
            <person name="Murat C."/>
            <person name="Riley R."/>
            <person name="Ohm R."/>
            <person name="Sun H."/>
            <person name="Tunlid A."/>
            <person name="Henrissat B."/>
            <person name="Grigoriev I.V."/>
            <person name="Hibbett D.S."/>
            <person name="Martin F."/>
        </authorList>
    </citation>
    <scope>NUCLEOTIDE SEQUENCE [LARGE SCALE GENOMIC DNA]</scope>
    <source>
        <strain evidence="2 3">SS14</strain>
    </source>
</reference>
<dbReference type="AlphaFoldDB" id="A0A0C9V0F2"/>
<dbReference type="Proteomes" id="UP000054279">
    <property type="component" value="Unassembled WGS sequence"/>
</dbReference>
<feature type="transmembrane region" description="Helical" evidence="1">
    <location>
        <begin position="35"/>
        <end position="57"/>
    </location>
</feature>
<accession>A0A0C9V0F2</accession>
<evidence type="ECO:0000256" key="1">
    <source>
        <dbReference type="SAM" id="Phobius"/>
    </source>
</evidence>
<keyword evidence="3" id="KW-1185">Reference proteome</keyword>
<evidence type="ECO:0000313" key="3">
    <source>
        <dbReference type="Proteomes" id="UP000054279"/>
    </source>
</evidence>
<dbReference type="EMBL" id="KN837143">
    <property type="protein sequence ID" value="KIJ40589.1"/>
    <property type="molecule type" value="Genomic_DNA"/>
</dbReference>
<keyword evidence="1" id="KW-0812">Transmembrane</keyword>
<gene>
    <name evidence="2" type="ORF">M422DRAFT_49115</name>
</gene>
<evidence type="ECO:0000313" key="2">
    <source>
        <dbReference type="EMBL" id="KIJ40589.1"/>
    </source>
</evidence>
<protein>
    <submittedName>
        <fullName evidence="2">Uncharacterized protein</fullName>
    </submittedName>
</protein>
<dbReference type="HOGENOM" id="CLU_2279292_0_0_1"/>
<keyword evidence="1" id="KW-0472">Membrane</keyword>
<proteinExistence type="predicted"/>
<name>A0A0C9V0F2_SPHS4</name>
<dbReference type="OrthoDB" id="100006at2759"/>
<sequence>MNRTWVSQGKVSLGQMCTARECDVTHGLQQFFMELFWIFLSALISIILYTSVFLWGYPIVQGWKVRFWGTSQNANGNASELAMQKIHVLQMILYPFIMSRLT</sequence>